<reference evidence="2" key="1">
    <citation type="submission" date="2019-11" db="EMBL/GenBank/DDBJ databases">
        <authorList>
            <person name="Feng L."/>
        </authorList>
    </citation>
    <scope>NUCLEOTIDE SEQUENCE</scope>
    <source>
        <strain evidence="2">CsymbiosumLFYP84</strain>
    </source>
</reference>
<evidence type="ECO:0000256" key="1">
    <source>
        <dbReference type="SAM" id="MobiDB-lite"/>
    </source>
</evidence>
<sequence>MDKRSLEFVREILKMECPERRFVEPGSIGNMTASIRSATLYTGQSGERSLPAQSTRASRRNIPSCCL</sequence>
<dbReference type="AlphaFoldDB" id="A0A6N2YND2"/>
<gene>
    <name evidence="2" type="ORF">CSLFYP84_00324</name>
</gene>
<evidence type="ECO:0000313" key="2">
    <source>
        <dbReference type="EMBL" id="VYT68485.1"/>
    </source>
</evidence>
<feature type="region of interest" description="Disordered" evidence="1">
    <location>
        <begin position="40"/>
        <end position="67"/>
    </location>
</feature>
<protein>
    <submittedName>
        <fullName evidence="2">Uncharacterized protein</fullName>
    </submittedName>
</protein>
<dbReference type="EMBL" id="CACRUA010000002">
    <property type="protein sequence ID" value="VYT68485.1"/>
    <property type="molecule type" value="Genomic_DNA"/>
</dbReference>
<name>A0A6N2YND2_CLOSY</name>
<organism evidence="2">
    <name type="scientific">Clostridium symbiosum</name>
    <name type="common">Bacteroides symbiosus</name>
    <dbReference type="NCBI Taxonomy" id="1512"/>
    <lineage>
        <taxon>Bacteria</taxon>
        <taxon>Bacillati</taxon>
        <taxon>Bacillota</taxon>
        <taxon>Clostridia</taxon>
        <taxon>Lachnospirales</taxon>
        <taxon>Lachnospiraceae</taxon>
        <taxon>Otoolea</taxon>
    </lineage>
</organism>
<proteinExistence type="predicted"/>
<feature type="compositionally biased region" description="Polar residues" evidence="1">
    <location>
        <begin position="40"/>
        <end position="56"/>
    </location>
</feature>
<accession>A0A6N2YND2</accession>